<dbReference type="PROSITE" id="PS00139">
    <property type="entry name" value="THIOL_PROTEASE_CYS"/>
    <property type="match status" value="1"/>
</dbReference>
<dbReference type="VEuPathDB" id="FungiDB:FOIG_13593"/>
<dbReference type="VEuPathDB" id="FungiDB:FOMG_02302"/>
<keyword evidence="3 6" id="KW-0378">Hydrolase</keyword>
<evidence type="ECO:0000256" key="6">
    <source>
        <dbReference type="PROSITE-ProRule" id="PRU00239"/>
    </source>
</evidence>
<feature type="active site" evidence="5 6">
    <location>
        <position position="380"/>
    </location>
</feature>
<dbReference type="SMART" id="SM00230">
    <property type="entry name" value="CysPc"/>
    <property type="match status" value="1"/>
</dbReference>
<dbReference type="PANTHER" id="PTHR10183:SF379">
    <property type="entry name" value="CALPAIN-5"/>
    <property type="match status" value="1"/>
</dbReference>
<evidence type="ECO:0000256" key="5">
    <source>
        <dbReference type="PIRSR" id="PIRSR622684-1"/>
    </source>
</evidence>
<dbReference type="InterPro" id="IPR001300">
    <property type="entry name" value="Peptidase_C2_calpain_cat"/>
</dbReference>
<organism evidence="7 8">
    <name type="scientific">Fusarium oxysporum</name>
    <name type="common">Fusarium vascular wilt</name>
    <dbReference type="NCBI Taxonomy" id="5507"/>
    <lineage>
        <taxon>Eukaryota</taxon>
        <taxon>Fungi</taxon>
        <taxon>Dikarya</taxon>
        <taxon>Ascomycota</taxon>
        <taxon>Pezizomycotina</taxon>
        <taxon>Sordariomycetes</taxon>
        <taxon>Hypocreomycetidae</taxon>
        <taxon>Hypocreales</taxon>
        <taxon>Nectriaceae</taxon>
        <taxon>Fusarium</taxon>
        <taxon>Fusarium oxysporum species complex</taxon>
    </lineage>
</organism>
<evidence type="ECO:0000256" key="1">
    <source>
        <dbReference type="ARBA" id="ARBA00007623"/>
    </source>
</evidence>
<dbReference type="GO" id="GO:0004198">
    <property type="term" value="F:calcium-dependent cysteine-type endopeptidase activity"/>
    <property type="evidence" value="ECO:0007669"/>
    <property type="project" value="InterPro"/>
</dbReference>
<evidence type="ECO:0000313" key="7">
    <source>
        <dbReference type="EMBL" id="RKK89946.1"/>
    </source>
</evidence>
<evidence type="ECO:0000256" key="3">
    <source>
        <dbReference type="ARBA" id="ARBA00022801"/>
    </source>
</evidence>
<dbReference type="VEuPathDB" id="FungiDB:FOXG_06700"/>
<dbReference type="EMBL" id="MRCY01000300">
    <property type="protein sequence ID" value="RKK89946.1"/>
    <property type="molecule type" value="Genomic_DNA"/>
</dbReference>
<sequence>MPSDSDVSTTANAAPAEDFKDLCVGCINPRVLVEVTLGRKVDWNKVNTKQFISDTLGKQYDELFDLRHGSPLYAGLKLNPDHKTVVRAESAELKILEDTYSATPNLSVVKKLQDLGLIGVTDADSIPISQAWLTNGKLNLQLDIAELNRTTSNLNLTKPMASFVLGGNLSQAEAAIGEWNPPNAMWKDVGDFERDVAEMDDPIQGAIGDCWLIAALSAVAWALPYSIIHRTRSTGSSDNNHVSQLTFYHQGGDRDAATGAVDVTDRVLVNNVSNSIIYARSRDAGELWPALYEKAFAKWSTSNGTDKPDITTLQGGDCVKSIAQLTDRRPVYYKTSDNTPDKILGLVRANSRGRKTFNPMTAWTYPSGKIYNGSDIVAWHCYTILGWTLEGNKNYIVLRNPWGFNEPAGSTTFQGVVSFFDENFWRPISMISGDGIFALEASAFQEYYAGLGVAVPKD</sequence>
<evidence type="ECO:0000256" key="2">
    <source>
        <dbReference type="ARBA" id="ARBA00022670"/>
    </source>
</evidence>
<evidence type="ECO:0000313" key="8">
    <source>
        <dbReference type="Proteomes" id="UP000285860"/>
    </source>
</evidence>
<dbReference type="InterPro" id="IPR022684">
    <property type="entry name" value="Calpain_cysteine_protease"/>
</dbReference>
<proteinExistence type="inferred from homology"/>
<dbReference type="GO" id="GO:0006508">
    <property type="term" value="P:proteolysis"/>
    <property type="evidence" value="ECO:0007669"/>
    <property type="project" value="UniProtKB-KW"/>
</dbReference>
<dbReference type="Pfam" id="PF00648">
    <property type="entry name" value="Peptidase_C2"/>
    <property type="match status" value="1"/>
</dbReference>
<dbReference type="VEuPathDB" id="FungiDB:FOC1_g10003896"/>
<dbReference type="AlphaFoldDB" id="A0A420PBP1"/>
<dbReference type="PRINTS" id="PR00704">
    <property type="entry name" value="CALPAIN"/>
</dbReference>
<dbReference type="GO" id="GO:0005737">
    <property type="term" value="C:cytoplasm"/>
    <property type="evidence" value="ECO:0007669"/>
    <property type="project" value="TreeGrafter"/>
</dbReference>
<dbReference type="PANTHER" id="PTHR10183">
    <property type="entry name" value="CALPAIN"/>
    <property type="match status" value="1"/>
</dbReference>
<dbReference type="Proteomes" id="UP000285860">
    <property type="component" value="Unassembled WGS sequence"/>
</dbReference>
<dbReference type="SUPFAM" id="SSF54001">
    <property type="entry name" value="Cysteine proteinases"/>
    <property type="match status" value="1"/>
</dbReference>
<reference evidence="7 8" key="1">
    <citation type="journal article" date="2018" name="Sci. Rep.">
        <title>Characterisation of pathogen-specific regions and novel effector candidates in Fusarium oxysporum f. sp. cepae.</title>
        <authorList>
            <person name="Armitage A.D."/>
            <person name="Taylor A."/>
            <person name="Sobczyk M.K."/>
            <person name="Baxter L."/>
            <person name="Greenfield B.P."/>
            <person name="Bates H.J."/>
            <person name="Wilson F."/>
            <person name="Jackson A.C."/>
            <person name="Ott S."/>
            <person name="Harrison R.J."/>
            <person name="Clarkson J.P."/>
        </authorList>
    </citation>
    <scope>NUCLEOTIDE SEQUENCE [LARGE SCALE GENOMIC DNA]</scope>
    <source>
        <strain evidence="7 8">Fo_A28</strain>
    </source>
</reference>
<comment type="similarity">
    <text evidence="1">Belongs to the peptidase C2 family.</text>
</comment>
<accession>A0A420PBP1</accession>
<comment type="caution">
    <text evidence="7">The sequence shown here is derived from an EMBL/GenBank/DDBJ whole genome shotgun (WGS) entry which is preliminary data.</text>
</comment>
<dbReference type="Gene3D" id="3.90.70.10">
    <property type="entry name" value="Cysteine proteinases"/>
    <property type="match status" value="1"/>
</dbReference>
<name>A0A420PBP1_FUSOX</name>
<dbReference type="VEuPathDB" id="FungiDB:FOZG_02291"/>
<protein>
    <submittedName>
        <fullName evidence="7">Uncharacterized protein</fullName>
    </submittedName>
</protein>
<keyword evidence="2 6" id="KW-0645">Protease</keyword>
<dbReference type="InterPro" id="IPR038765">
    <property type="entry name" value="Papain-like_cys_pep_sf"/>
</dbReference>
<feature type="active site" evidence="5 6">
    <location>
        <position position="210"/>
    </location>
</feature>
<dbReference type="VEuPathDB" id="FungiDB:HZS61_004971"/>
<dbReference type="PROSITE" id="PS50203">
    <property type="entry name" value="CALPAIN_CAT"/>
    <property type="match status" value="1"/>
</dbReference>
<dbReference type="InterPro" id="IPR000169">
    <property type="entry name" value="Pept_cys_AS"/>
</dbReference>
<evidence type="ECO:0000256" key="4">
    <source>
        <dbReference type="ARBA" id="ARBA00022807"/>
    </source>
</evidence>
<gene>
    <name evidence="7" type="ORF">BFJ68_g16593</name>
</gene>
<feature type="active site" evidence="5 6">
    <location>
        <position position="400"/>
    </location>
</feature>
<keyword evidence="4 6" id="KW-0788">Thiol protease</keyword>